<dbReference type="AlphaFoldDB" id="A0A550BSN7"/>
<dbReference type="EMBL" id="VDMD01000121">
    <property type="protein sequence ID" value="TRM55554.1"/>
    <property type="molecule type" value="Genomic_DNA"/>
</dbReference>
<reference evidence="2 3" key="1">
    <citation type="journal article" date="2019" name="New Phytol.">
        <title>Comparative genomics reveals unique wood-decay strategies and fruiting body development in the Schizophyllaceae.</title>
        <authorList>
            <person name="Almasi E."/>
            <person name="Sahu N."/>
            <person name="Krizsan K."/>
            <person name="Balint B."/>
            <person name="Kovacs G.M."/>
            <person name="Kiss B."/>
            <person name="Cseklye J."/>
            <person name="Drula E."/>
            <person name="Henrissat B."/>
            <person name="Nagy I."/>
            <person name="Chovatia M."/>
            <person name="Adam C."/>
            <person name="LaButti K."/>
            <person name="Lipzen A."/>
            <person name="Riley R."/>
            <person name="Grigoriev I.V."/>
            <person name="Nagy L.G."/>
        </authorList>
    </citation>
    <scope>NUCLEOTIDE SEQUENCE [LARGE SCALE GENOMIC DNA]</scope>
    <source>
        <strain evidence="2 3">NL-1724</strain>
    </source>
</reference>
<evidence type="ECO:0000313" key="3">
    <source>
        <dbReference type="Proteomes" id="UP000320762"/>
    </source>
</evidence>
<evidence type="ECO:0000313" key="2">
    <source>
        <dbReference type="EMBL" id="TRM55554.1"/>
    </source>
</evidence>
<keyword evidence="3" id="KW-1185">Reference proteome</keyword>
<dbReference type="Proteomes" id="UP000320762">
    <property type="component" value="Unassembled WGS sequence"/>
</dbReference>
<name>A0A550BSN7_9AGAR</name>
<sequence>MAAQASVGPSTEFDQSQAVQSTHNNAGHSPASAPSSGTISPSHFYQPQPAWISKRARIGMGASDLNFFQVMASIMYARQQTREAPYYATWCLAASNHLTDGQILAQRAKLTTSTICPQLPVAECNAEDDAADVAKAKGMVNFRWGEARPDATGEAPGDAEVLSGQSEDDSANKPTAAPPPPNNDVEAEITHRTGSTRIPDIAQVSHIFDLSKAAVDIFALIRQIGFDAAIFLATAEQQIPYLRSQVTLLIEIKPDGVYTAVRILAFDEQLNSQAAHFFASGVKEDTVGGILALGNNFTYRELHRDQNLNDDVAASFDDREYHPAKSNVRSEPQRTNANRTDTQRRLYEIFNYGRHFLDMHSKAGKDALDLINLRAKELFPTFWGRKQVYNARIWPSSSA</sequence>
<proteinExistence type="predicted"/>
<dbReference type="STRING" id="97359.A0A550BSN7"/>
<accession>A0A550BSN7</accession>
<feature type="region of interest" description="Disordered" evidence="1">
    <location>
        <begin position="147"/>
        <end position="185"/>
    </location>
</feature>
<gene>
    <name evidence="2" type="ORF">BD626DRAFT_416731</name>
</gene>
<dbReference type="OrthoDB" id="10565200at2759"/>
<organism evidence="2 3">
    <name type="scientific">Schizophyllum amplum</name>
    <dbReference type="NCBI Taxonomy" id="97359"/>
    <lineage>
        <taxon>Eukaryota</taxon>
        <taxon>Fungi</taxon>
        <taxon>Dikarya</taxon>
        <taxon>Basidiomycota</taxon>
        <taxon>Agaricomycotina</taxon>
        <taxon>Agaricomycetes</taxon>
        <taxon>Agaricomycetidae</taxon>
        <taxon>Agaricales</taxon>
        <taxon>Schizophyllaceae</taxon>
        <taxon>Schizophyllum</taxon>
    </lineage>
</organism>
<feature type="compositionally biased region" description="Polar residues" evidence="1">
    <location>
        <begin position="7"/>
        <end position="27"/>
    </location>
</feature>
<feature type="region of interest" description="Disordered" evidence="1">
    <location>
        <begin position="1"/>
        <end position="40"/>
    </location>
</feature>
<comment type="caution">
    <text evidence="2">The sequence shown here is derived from an EMBL/GenBank/DDBJ whole genome shotgun (WGS) entry which is preliminary data.</text>
</comment>
<evidence type="ECO:0000256" key="1">
    <source>
        <dbReference type="SAM" id="MobiDB-lite"/>
    </source>
</evidence>
<protein>
    <submittedName>
        <fullName evidence="2">Uncharacterized protein</fullName>
    </submittedName>
</protein>